<dbReference type="PIRSF" id="PIRSF018968">
    <property type="entry name" value="ABC_permease_BceB"/>
    <property type="match status" value="1"/>
</dbReference>
<comment type="subcellular location">
    <subcellularLocation>
        <location evidence="1 6">Cell membrane</location>
        <topology evidence="1 6">Multi-pass membrane protein</topology>
    </subcellularLocation>
</comment>
<evidence type="ECO:0000313" key="9">
    <source>
        <dbReference type="Proteomes" id="UP000481872"/>
    </source>
</evidence>
<dbReference type="Pfam" id="PF02687">
    <property type="entry name" value="FtsX"/>
    <property type="match status" value="1"/>
</dbReference>
<keyword evidence="4 6" id="KW-1133">Transmembrane helix</keyword>
<evidence type="ECO:0000256" key="1">
    <source>
        <dbReference type="ARBA" id="ARBA00004651"/>
    </source>
</evidence>
<dbReference type="EMBL" id="JAAGPU010000005">
    <property type="protein sequence ID" value="NEU04101.1"/>
    <property type="molecule type" value="Genomic_DNA"/>
</dbReference>
<protein>
    <submittedName>
        <fullName evidence="8">FtsX-like permease family protein</fullName>
    </submittedName>
</protein>
<evidence type="ECO:0000259" key="7">
    <source>
        <dbReference type="Pfam" id="PF02687"/>
    </source>
</evidence>
<evidence type="ECO:0000256" key="6">
    <source>
        <dbReference type="PIRNR" id="PIRNR018968"/>
    </source>
</evidence>
<keyword evidence="9" id="KW-1185">Reference proteome</keyword>
<comment type="caution">
    <text evidence="8">The sequence shown here is derived from an EMBL/GenBank/DDBJ whole genome shotgun (WGS) entry which is preliminary data.</text>
</comment>
<evidence type="ECO:0000256" key="4">
    <source>
        <dbReference type="ARBA" id="ARBA00022989"/>
    </source>
</evidence>
<feature type="domain" description="ABC3 transporter permease C-terminal" evidence="7">
    <location>
        <begin position="61"/>
        <end position="172"/>
    </location>
</feature>
<feature type="transmembrane region" description="Helical" evidence="6">
    <location>
        <begin position="57"/>
        <end position="77"/>
    </location>
</feature>
<feature type="transmembrane region" description="Helical" evidence="6">
    <location>
        <begin position="567"/>
        <end position="586"/>
    </location>
</feature>
<organism evidence="8 9">
    <name type="scientific">Clostridium senegalense</name>
    <dbReference type="NCBI Taxonomy" id="1465809"/>
    <lineage>
        <taxon>Bacteria</taxon>
        <taxon>Bacillati</taxon>
        <taxon>Bacillota</taxon>
        <taxon>Clostridia</taxon>
        <taxon>Eubacteriales</taxon>
        <taxon>Clostridiaceae</taxon>
        <taxon>Clostridium</taxon>
    </lineage>
</organism>
<evidence type="ECO:0000256" key="2">
    <source>
        <dbReference type="ARBA" id="ARBA00022475"/>
    </source>
</evidence>
<keyword evidence="6" id="KW-0813">Transport</keyword>
<dbReference type="PANTHER" id="PTHR46795:SF3">
    <property type="entry name" value="ABC TRANSPORTER PERMEASE"/>
    <property type="match status" value="1"/>
</dbReference>
<dbReference type="GO" id="GO:0055085">
    <property type="term" value="P:transmembrane transport"/>
    <property type="evidence" value="ECO:0007669"/>
    <property type="project" value="UniProtKB-UniRule"/>
</dbReference>
<keyword evidence="2 6" id="KW-1003">Cell membrane</keyword>
<evidence type="ECO:0000256" key="5">
    <source>
        <dbReference type="ARBA" id="ARBA00023136"/>
    </source>
</evidence>
<dbReference type="GO" id="GO:0005886">
    <property type="term" value="C:plasma membrane"/>
    <property type="evidence" value="ECO:0007669"/>
    <property type="project" value="UniProtKB-SubCell"/>
</dbReference>
<keyword evidence="5 6" id="KW-0472">Membrane</keyword>
<comment type="similarity">
    <text evidence="6">Belongs to the ABC-4 integral membrane protein family.</text>
</comment>
<evidence type="ECO:0000313" key="8">
    <source>
        <dbReference type="EMBL" id="NEU04101.1"/>
    </source>
</evidence>
<feature type="transmembrane region" description="Helical" evidence="6">
    <location>
        <begin position="286"/>
        <end position="307"/>
    </location>
</feature>
<dbReference type="PANTHER" id="PTHR46795">
    <property type="entry name" value="ABC TRANSPORTER PERMEASE-RELATED-RELATED"/>
    <property type="match status" value="1"/>
</dbReference>
<dbReference type="AlphaFoldDB" id="A0A6M0H2H8"/>
<feature type="transmembrane region" description="Helical" evidence="6">
    <location>
        <begin position="200"/>
        <end position="219"/>
    </location>
</feature>
<reference evidence="8 9" key="1">
    <citation type="submission" date="2020-02" db="EMBL/GenBank/DDBJ databases">
        <title>Genome assembly of a novel Clostridium senegalense strain.</title>
        <authorList>
            <person name="Gupta T.B."/>
            <person name="Jauregui R."/>
            <person name="Maclean P."/>
            <person name="Nawarathana A."/>
            <person name="Brightwell G."/>
        </authorList>
    </citation>
    <scope>NUCLEOTIDE SEQUENCE [LARGE SCALE GENOMIC DNA]</scope>
    <source>
        <strain evidence="8 9">AGRFS4</strain>
    </source>
</reference>
<feature type="transmembrane region" description="Helical" evidence="6">
    <location>
        <begin position="115"/>
        <end position="136"/>
    </location>
</feature>
<proteinExistence type="inferred from homology"/>
<feature type="transmembrane region" description="Helical" evidence="6">
    <location>
        <begin position="18"/>
        <end position="36"/>
    </location>
</feature>
<keyword evidence="3 6" id="KW-0812">Transmembrane</keyword>
<feature type="transmembrane region" description="Helical" evidence="6">
    <location>
        <begin position="511"/>
        <end position="533"/>
    </location>
</feature>
<name>A0A6M0H2H8_9CLOT</name>
<dbReference type="RefSeq" id="WP_199869322.1">
    <property type="nucleotide sequence ID" value="NZ_JAAGPU010000005.1"/>
</dbReference>
<dbReference type="InterPro" id="IPR052536">
    <property type="entry name" value="ABC-4_Integral_Memb_Prot"/>
</dbReference>
<evidence type="ECO:0000256" key="3">
    <source>
        <dbReference type="ARBA" id="ARBA00022692"/>
    </source>
</evidence>
<dbReference type="Proteomes" id="UP000481872">
    <property type="component" value="Unassembled WGS sequence"/>
</dbReference>
<dbReference type="InterPro" id="IPR027022">
    <property type="entry name" value="ABC_permease_BceB-typ"/>
</dbReference>
<dbReference type="InterPro" id="IPR003838">
    <property type="entry name" value="ABC3_permease_C"/>
</dbReference>
<sequence>MGIFAIAFSNFKNNLKVYTMYFISMVFSMIILFNFENLIYGDLIKKLDDMNAEYCSGIIRVITIILIIFMCFYIWYSSNTFLIKRKKEIGIYVFMGLDLPTIGKMYFLENILIGIFSAFIGSGMGIIFSKFFQTIILKISDYNIKSSFEINLKALIISILIFIIIFSIVTVMGFVNICMSKIVDLLKATKKQDVIPKISILSYILGIIYISIIGMGYYLSTKDMSQNIFYMVISLILIIIGTYGFFKTFVVVFLNFLIKRKSVLYNGENIITINNISYRLRKNYKVYAIVTIILASTIISLATAVSMKLTYKSVEDKSNVYTFSFISQNNINENRIRDMIENKNIDYDLTANMVHIDKGVSSNDSSIGNDAVIVKYDEAIKILKKAKEETLVEELKENNLKNNEFIKIQRNILGSIKKYEDNKINIDNKEYNIIKTFNCKFVSLDVIFFIVGNEQYDVLKEKGTNVNFYGAKLKDESNAEVLYSKLISNIDKTTIGYTYLKTMKSLRWLNFVYGIGGLLFLVFILATGSILYMKVYNDATEDKEKYDILLKIGTEKKLIKKAISKEVIITYTMPLILASIHSYFAIKMLSKMLKQINLTDIYIISIVISTILFSLLCSLSIKSFKKIINI</sequence>
<feature type="transmembrane region" description="Helical" evidence="6">
    <location>
        <begin position="601"/>
        <end position="621"/>
    </location>
</feature>
<feature type="transmembrane region" description="Helical" evidence="6">
    <location>
        <begin position="231"/>
        <end position="258"/>
    </location>
</feature>
<feature type="transmembrane region" description="Helical" evidence="6">
    <location>
        <begin position="156"/>
        <end position="179"/>
    </location>
</feature>
<gene>
    <name evidence="8" type="ORF">G3M99_04365</name>
</gene>
<accession>A0A6M0H2H8</accession>